<accession>G4TNG6</accession>
<dbReference type="EMBL" id="CAFZ01000187">
    <property type="protein sequence ID" value="CCA72863.1"/>
    <property type="molecule type" value="Genomic_DNA"/>
</dbReference>
<evidence type="ECO:0000313" key="2">
    <source>
        <dbReference type="EMBL" id="CCA72863.1"/>
    </source>
</evidence>
<dbReference type="OrthoDB" id="10643864at2759"/>
<organism evidence="2 3">
    <name type="scientific">Serendipita indica (strain DSM 11827)</name>
    <name type="common">Root endophyte fungus</name>
    <name type="synonym">Piriformospora indica</name>
    <dbReference type="NCBI Taxonomy" id="1109443"/>
    <lineage>
        <taxon>Eukaryota</taxon>
        <taxon>Fungi</taxon>
        <taxon>Dikarya</taxon>
        <taxon>Basidiomycota</taxon>
        <taxon>Agaricomycotina</taxon>
        <taxon>Agaricomycetes</taxon>
        <taxon>Sebacinales</taxon>
        <taxon>Serendipitaceae</taxon>
        <taxon>Serendipita</taxon>
    </lineage>
</organism>
<dbReference type="InParanoid" id="G4TNG6"/>
<dbReference type="Proteomes" id="UP000007148">
    <property type="component" value="Unassembled WGS sequence"/>
</dbReference>
<comment type="caution">
    <text evidence="2">The sequence shown here is derived from an EMBL/GenBank/DDBJ whole genome shotgun (WGS) entry which is preliminary data.</text>
</comment>
<dbReference type="HOGENOM" id="CLU_1138392_0_0_1"/>
<name>G4TNG6_SERID</name>
<gene>
    <name evidence="2" type="ORF">PIIN_06799</name>
</gene>
<dbReference type="AlphaFoldDB" id="G4TNG6"/>
<protein>
    <submittedName>
        <fullName evidence="2">Uncharacterized protein</fullName>
    </submittedName>
</protein>
<reference evidence="2 3" key="1">
    <citation type="journal article" date="2011" name="PLoS Pathog.">
        <title>Endophytic Life Strategies Decoded by Genome and Transcriptome Analyses of the Mutualistic Root Symbiont Piriformospora indica.</title>
        <authorList>
            <person name="Zuccaro A."/>
            <person name="Lahrmann U."/>
            <person name="Guldener U."/>
            <person name="Langen G."/>
            <person name="Pfiffi S."/>
            <person name="Biedenkopf D."/>
            <person name="Wong P."/>
            <person name="Samans B."/>
            <person name="Grimm C."/>
            <person name="Basiewicz M."/>
            <person name="Murat C."/>
            <person name="Martin F."/>
            <person name="Kogel K.H."/>
        </authorList>
    </citation>
    <scope>NUCLEOTIDE SEQUENCE [LARGE SCALE GENOMIC DNA]</scope>
    <source>
        <strain evidence="2 3">DSM 11827</strain>
    </source>
</reference>
<evidence type="ECO:0000313" key="3">
    <source>
        <dbReference type="Proteomes" id="UP000007148"/>
    </source>
</evidence>
<evidence type="ECO:0000256" key="1">
    <source>
        <dbReference type="SAM" id="MobiDB-lite"/>
    </source>
</evidence>
<feature type="region of interest" description="Disordered" evidence="1">
    <location>
        <begin position="1"/>
        <end position="33"/>
    </location>
</feature>
<keyword evidence="3" id="KW-1185">Reference proteome</keyword>
<sequence>MADARLPSVRATEPCSTNSRKSESEDDELESPTTHCFVLGTKPRRILSRRPVSTDVLHCLDVETLKLFMNGHKRTITPPRSQSAVDFRHLAVRNAKVEIPHLGTRRIFTPSPPPLTLLYAPRASGDCMDLDQTTSRLSPVQQTGDMELDQKPGFLKPVDPTATNKPVILSQDYKGTGRYSTDDEMHTSGIDEEILGEQGPASFFNSLRKRYSTCLSTPKSFVSAKFLSQRDLAQLARPPPLHKP</sequence>
<proteinExistence type="predicted"/>